<evidence type="ECO:0000313" key="9">
    <source>
        <dbReference type="Proteomes" id="UP000466848"/>
    </source>
</evidence>
<dbReference type="PANTHER" id="PTHR30385">
    <property type="entry name" value="SIGMA FACTOR F FLAGELLAR"/>
    <property type="match status" value="1"/>
</dbReference>
<evidence type="ECO:0000259" key="5">
    <source>
        <dbReference type="Pfam" id="PF04539"/>
    </source>
</evidence>
<dbReference type="Gene3D" id="1.20.120.1810">
    <property type="match status" value="1"/>
</dbReference>
<dbReference type="Pfam" id="PF04542">
    <property type="entry name" value="Sigma70_r2"/>
    <property type="match status" value="1"/>
</dbReference>
<dbReference type="Pfam" id="PF04539">
    <property type="entry name" value="Sigma70_r3"/>
    <property type="match status" value="1"/>
</dbReference>
<dbReference type="SUPFAM" id="SSF88659">
    <property type="entry name" value="Sigma3 and sigma4 domains of RNA polymerase sigma factors"/>
    <property type="match status" value="2"/>
</dbReference>
<evidence type="ECO:0000256" key="4">
    <source>
        <dbReference type="ARBA" id="ARBA00023163"/>
    </source>
</evidence>
<name>A0A858BV48_9FIRM</name>
<feature type="domain" description="RNA polymerase sigma-70 region 3" evidence="5">
    <location>
        <begin position="105"/>
        <end position="158"/>
    </location>
</feature>
<dbReference type="EMBL" id="CP048649">
    <property type="protein sequence ID" value="QIB67936.1"/>
    <property type="molecule type" value="Genomic_DNA"/>
</dbReference>
<dbReference type="Pfam" id="PF04545">
    <property type="entry name" value="Sigma70_r4"/>
    <property type="match status" value="1"/>
</dbReference>
<dbReference type="AlphaFoldDB" id="A0A858BV48"/>
<dbReference type="InterPro" id="IPR007627">
    <property type="entry name" value="RNA_pol_sigma70_r2"/>
</dbReference>
<gene>
    <name evidence="8" type="ORF">Ami103574_00815</name>
</gene>
<evidence type="ECO:0000259" key="6">
    <source>
        <dbReference type="Pfam" id="PF04542"/>
    </source>
</evidence>
<keyword evidence="9" id="KW-1185">Reference proteome</keyword>
<dbReference type="InterPro" id="IPR007630">
    <property type="entry name" value="RNA_pol_sigma70_r4"/>
</dbReference>
<dbReference type="Gene3D" id="1.10.10.10">
    <property type="entry name" value="Winged helix-like DNA-binding domain superfamily/Winged helix DNA-binding domain"/>
    <property type="match status" value="1"/>
</dbReference>
<dbReference type="NCBIfam" id="TIGR02980">
    <property type="entry name" value="SigBFG"/>
    <property type="match status" value="1"/>
</dbReference>
<feature type="domain" description="RNA polymerase sigma-70 region 4" evidence="7">
    <location>
        <begin position="190"/>
        <end position="229"/>
    </location>
</feature>
<dbReference type="InterPro" id="IPR014322">
    <property type="entry name" value="RNA_pol_sigma-B/F/G"/>
</dbReference>
<reference evidence="8 9" key="1">
    <citation type="submission" date="2020-02" db="EMBL/GenBank/DDBJ databases">
        <authorList>
            <person name="Kim Y.B."/>
            <person name="Roh S.W."/>
        </authorList>
    </citation>
    <scope>NUCLEOTIDE SEQUENCE [LARGE SCALE GENOMIC DNA]</scope>
    <source>
        <strain evidence="8 9">DSM 103574</strain>
    </source>
</reference>
<evidence type="ECO:0000313" key="8">
    <source>
        <dbReference type="EMBL" id="QIB67936.1"/>
    </source>
</evidence>
<dbReference type="InterPro" id="IPR014284">
    <property type="entry name" value="RNA_pol_sigma-70_dom"/>
</dbReference>
<keyword evidence="2" id="KW-0731">Sigma factor</keyword>
<dbReference type="PRINTS" id="PR00046">
    <property type="entry name" value="SIGMA70FCT"/>
</dbReference>
<keyword evidence="3" id="KW-0238">DNA-binding</keyword>
<dbReference type="Gene3D" id="1.10.10.60">
    <property type="entry name" value="Homeodomain-like"/>
    <property type="match status" value="1"/>
</dbReference>
<dbReference type="InterPro" id="IPR007624">
    <property type="entry name" value="RNA_pol_sigma70_r3"/>
</dbReference>
<dbReference type="InterPro" id="IPR013325">
    <property type="entry name" value="RNA_pol_sigma_r2"/>
</dbReference>
<protein>
    <submittedName>
        <fullName evidence="8">SigB/SigF/SigG family RNA polymerase sigma factor</fullName>
    </submittedName>
</protein>
<dbReference type="GO" id="GO:0003677">
    <property type="term" value="F:DNA binding"/>
    <property type="evidence" value="ECO:0007669"/>
    <property type="project" value="UniProtKB-KW"/>
</dbReference>
<dbReference type="RefSeq" id="WP_163064856.1">
    <property type="nucleotide sequence ID" value="NZ_CP048649.1"/>
</dbReference>
<dbReference type="SUPFAM" id="SSF88946">
    <property type="entry name" value="Sigma2 domain of RNA polymerase sigma factors"/>
    <property type="match status" value="1"/>
</dbReference>
<dbReference type="GO" id="GO:0016987">
    <property type="term" value="F:sigma factor activity"/>
    <property type="evidence" value="ECO:0007669"/>
    <property type="project" value="UniProtKB-KW"/>
</dbReference>
<dbReference type="KEGG" id="abut:Ami103574_00815"/>
<evidence type="ECO:0000256" key="3">
    <source>
        <dbReference type="ARBA" id="ARBA00023125"/>
    </source>
</evidence>
<keyword evidence="1" id="KW-0805">Transcription regulation</keyword>
<dbReference type="Proteomes" id="UP000466848">
    <property type="component" value="Chromosome"/>
</dbReference>
<proteinExistence type="predicted"/>
<dbReference type="NCBIfam" id="TIGR02937">
    <property type="entry name" value="sigma70-ECF"/>
    <property type="match status" value="1"/>
</dbReference>
<evidence type="ECO:0000259" key="7">
    <source>
        <dbReference type="Pfam" id="PF04545"/>
    </source>
</evidence>
<evidence type="ECO:0000256" key="2">
    <source>
        <dbReference type="ARBA" id="ARBA00023082"/>
    </source>
</evidence>
<dbReference type="GO" id="GO:0006352">
    <property type="term" value="P:DNA-templated transcription initiation"/>
    <property type="evidence" value="ECO:0007669"/>
    <property type="project" value="InterPro"/>
</dbReference>
<accession>A0A858BV48</accession>
<dbReference type="InterPro" id="IPR036388">
    <property type="entry name" value="WH-like_DNA-bd_sf"/>
</dbReference>
<dbReference type="InterPro" id="IPR013324">
    <property type="entry name" value="RNA_pol_sigma_r3/r4-like"/>
</dbReference>
<dbReference type="InterPro" id="IPR000943">
    <property type="entry name" value="RNA_pol_sigma70"/>
</dbReference>
<organism evidence="8 9">
    <name type="scientific">Aminipila butyrica</name>
    <dbReference type="NCBI Taxonomy" id="433296"/>
    <lineage>
        <taxon>Bacteria</taxon>
        <taxon>Bacillati</taxon>
        <taxon>Bacillota</taxon>
        <taxon>Clostridia</taxon>
        <taxon>Peptostreptococcales</taxon>
        <taxon>Anaerovoracaceae</taxon>
        <taxon>Aminipila</taxon>
    </lineage>
</organism>
<keyword evidence="4" id="KW-0804">Transcription</keyword>
<feature type="domain" description="RNA polymerase sigma-70 region 2" evidence="6">
    <location>
        <begin position="23"/>
        <end position="91"/>
    </location>
</feature>
<dbReference type="PANTHER" id="PTHR30385:SF4">
    <property type="entry name" value="RNA POLYMERASE SIGMA-E FACTOR"/>
    <property type="match status" value="1"/>
</dbReference>
<dbReference type="CDD" id="cd06171">
    <property type="entry name" value="Sigma70_r4"/>
    <property type="match status" value="1"/>
</dbReference>
<sequence length="240" mass="28014">MMNQEAFLQYRSSKNIDVRNQIVEAYLYMVEILIRKYMNKGVDYDDLYQVGAMALVSAVDRFDPDKGFEFSSFATPTILGEIKKYFRDKEWSIKVPRRTKEISLRIPAAKENLTDHLGRTPTVDELAKHLDVSNEEVVKAIESGRAYTTYSLNQTLDNDDLMTFDKFASIEEKGYSSIEDFEVIKQVFKNMQDKEKTIFKLRYLNNKTQAEIANHMGVSQMTISRAEKNIRKMFHEELNR</sequence>
<evidence type="ECO:0000256" key="1">
    <source>
        <dbReference type="ARBA" id="ARBA00023015"/>
    </source>
</evidence>